<feature type="domain" description="Gcp-like" evidence="7">
    <location>
        <begin position="36"/>
        <end position="154"/>
    </location>
</feature>
<dbReference type="PANTHER" id="PTHR11735">
    <property type="entry name" value="TRNA N6-ADENOSINE THREONYLCARBAMOYLTRANSFERASE"/>
    <property type="match status" value="1"/>
</dbReference>
<evidence type="ECO:0000256" key="2">
    <source>
        <dbReference type="ARBA" id="ARBA00010493"/>
    </source>
</evidence>
<protein>
    <recommendedName>
        <fullName evidence="3">tRNA threonylcarbamoyladenosine biosynthesis protein TsaB</fullName>
    </recommendedName>
    <alternativeName>
        <fullName evidence="6">t(6)A37 threonylcarbamoyladenosine biosynthesis protein TsaB</fullName>
    </alternativeName>
</protein>
<evidence type="ECO:0000256" key="1">
    <source>
        <dbReference type="ARBA" id="ARBA00004496"/>
    </source>
</evidence>
<reference evidence="8 9" key="1">
    <citation type="submission" date="2018-05" db="EMBL/GenBank/DDBJ databases">
        <title>Spiribacter halobius sp. nov., a moderately halophilic bacterium isolated from marine solar saltern.</title>
        <authorList>
            <person name="Zheng W.-S."/>
            <person name="Lu D.-C."/>
            <person name="Du Z.-J."/>
        </authorList>
    </citation>
    <scope>NUCLEOTIDE SEQUENCE [LARGE SCALE GENOMIC DNA]</scope>
    <source>
        <strain evidence="8 9">E85</strain>
    </source>
</reference>
<dbReference type="Proteomes" id="UP000245474">
    <property type="component" value="Unassembled WGS sequence"/>
</dbReference>
<comment type="similarity">
    <text evidence="2">Belongs to the KAE1 / TsaD family. TsaB subfamily.</text>
</comment>
<dbReference type="Gene3D" id="3.30.420.40">
    <property type="match status" value="2"/>
</dbReference>
<proteinExistence type="inferred from homology"/>
<comment type="subcellular location">
    <subcellularLocation>
        <location evidence="1">Cytoplasm</location>
    </subcellularLocation>
</comment>
<dbReference type="AlphaFoldDB" id="A0A2U2N5J3"/>
<dbReference type="InterPro" id="IPR022496">
    <property type="entry name" value="T6A_TsaB"/>
</dbReference>
<dbReference type="InterPro" id="IPR000905">
    <property type="entry name" value="Gcp-like_dom"/>
</dbReference>
<keyword evidence="5" id="KW-0819">tRNA processing</keyword>
<dbReference type="OrthoDB" id="9809995at2"/>
<evidence type="ECO:0000313" key="8">
    <source>
        <dbReference type="EMBL" id="PWG64337.1"/>
    </source>
</evidence>
<name>A0A2U2N5J3_9GAMM</name>
<dbReference type="PANTHER" id="PTHR11735:SF11">
    <property type="entry name" value="TRNA THREONYLCARBAMOYLADENOSINE BIOSYNTHESIS PROTEIN TSAB"/>
    <property type="match status" value="1"/>
</dbReference>
<evidence type="ECO:0000313" key="9">
    <source>
        <dbReference type="Proteomes" id="UP000245474"/>
    </source>
</evidence>
<accession>A0A2U2N5J3</accession>
<dbReference type="EMBL" id="QFFI01000006">
    <property type="protein sequence ID" value="PWG64337.1"/>
    <property type="molecule type" value="Genomic_DNA"/>
</dbReference>
<keyword evidence="9" id="KW-1185">Reference proteome</keyword>
<dbReference type="GO" id="GO:0016740">
    <property type="term" value="F:transferase activity"/>
    <property type="evidence" value="ECO:0007669"/>
    <property type="project" value="UniProtKB-KW"/>
</dbReference>
<dbReference type="CDD" id="cd24032">
    <property type="entry name" value="ASKHA_NBD_TsaB"/>
    <property type="match status" value="1"/>
</dbReference>
<organism evidence="8 9">
    <name type="scientific">Sediminicurvatus halobius</name>
    <dbReference type="NCBI Taxonomy" id="2182432"/>
    <lineage>
        <taxon>Bacteria</taxon>
        <taxon>Pseudomonadati</taxon>
        <taxon>Pseudomonadota</taxon>
        <taxon>Gammaproteobacteria</taxon>
        <taxon>Chromatiales</taxon>
        <taxon>Ectothiorhodospiraceae</taxon>
        <taxon>Sediminicurvatus</taxon>
    </lineage>
</organism>
<dbReference type="GO" id="GO:0002949">
    <property type="term" value="P:tRNA threonylcarbamoyladenosine modification"/>
    <property type="evidence" value="ECO:0007669"/>
    <property type="project" value="InterPro"/>
</dbReference>
<dbReference type="FunFam" id="3.30.420.40:FF:000097">
    <property type="entry name" value="tRNA threonylcarbamoyladenosine biosynthesis protein TsaB"/>
    <property type="match status" value="1"/>
</dbReference>
<dbReference type="GO" id="GO:0005829">
    <property type="term" value="C:cytosol"/>
    <property type="evidence" value="ECO:0007669"/>
    <property type="project" value="TreeGrafter"/>
</dbReference>
<comment type="caution">
    <text evidence="8">The sequence shown here is derived from an EMBL/GenBank/DDBJ whole genome shotgun (WGS) entry which is preliminary data.</text>
</comment>
<keyword evidence="4" id="KW-0963">Cytoplasm</keyword>
<evidence type="ECO:0000256" key="6">
    <source>
        <dbReference type="ARBA" id="ARBA00032446"/>
    </source>
</evidence>
<evidence type="ECO:0000259" key="7">
    <source>
        <dbReference type="Pfam" id="PF00814"/>
    </source>
</evidence>
<dbReference type="SUPFAM" id="SSF53067">
    <property type="entry name" value="Actin-like ATPase domain"/>
    <property type="match status" value="2"/>
</dbReference>
<sequence>MTGGAVLLALDATTEACSVALRVVGRDHGHWRHLPRGHSAALLPMLEALLAEAGVTRSAIDAIAFCAGPGAFTGVRIATGVAQGLGFALGRPVIPLSTLQVIAAGALRGGAGAPGVLVAADARMGEVYTAVYRATPEGPEAVVADSLAAPEAVAPPPGRWLGAGTGFAAHPEALAERLRPGLLAIEPQRLPDARDALGLAEVRLAAGEAVPAERAAPIYLRNRVATPRP</sequence>
<dbReference type="RefSeq" id="WP_109677072.1">
    <property type="nucleotide sequence ID" value="NZ_CP086615.1"/>
</dbReference>
<dbReference type="InterPro" id="IPR043129">
    <property type="entry name" value="ATPase_NBD"/>
</dbReference>
<dbReference type="Pfam" id="PF00814">
    <property type="entry name" value="TsaD"/>
    <property type="match status" value="1"/>
</dbReference>
<evidence type="ECO:0000256" key="4">
    <source>
        <dbReference type="ARBA" id="ARBA00022490"/>
    </source>
</evidence>
<dbReference type="NCBIfam" id="TIGR03725">
    <property type="entry name" value="T6A_YeaZ"/>
    <property type="match status" value="1"/>
</dbReference>
<evidence type="ECO:0000256" key="3">
    <source>
        <dbReference type="ARBA" id="ARBA00019012"/>
    </source>
</evidence>
<evidence type="ECO:0000256" key="5">
    <source>
        <dbReference type="ARBA" id="ARBA00022694"/>
    </source>
</evidence>
<keyword evidence="8" id="KW-0808">Transferase</keyword>
<gene>
    <name evidence="8" type="primary">tsaB</name>
    <name evidence="8" type="ORF">DEM34_05500</name>
</gene>